<dbReference type="AlphaFoldDB" id="A0A3E4LK66"/>
<comment type="caution">
    <text evidence="3">The sequence shown here is derived from an EMBL/GenBank/DDBJ whole genome shotgun (WGS) entry which is preliminary data.</text>
</comment>
<dbReference type="EMBL" id="QRMI01000060">
    <property type="protein sequence ID" value="RHJ56822.1"/>
    <property type="molecule type" value="Genomic_DNA"/>
</dbReference>
<dbReference type="EMBL" id="QSQN01000032">
    <property type="protein sequence ID" value="RGK37920.1"/>
    <property type="molecule type" value="Genomic_DNA"/>
</dbReference>
<evidence type="ECO:0008006" key="7">
    <source>
        <dbReference type="Google" id="ProtNLM"/>
    </source>
</evidence>
<evidence type="ECO:0000313" key="4">
    <source>
        <dbReference type="EMBL" id="RHJ56822.1"/>
    </source>
</evidence>
<protein>
    <recommendedName>
        <fullName evidence="7">HTH cro/C1-type domain-containing protein</fullName>
    </recommendedName>
</protein>
<dbReference type="Proteomes" id="UP000260793">
    <property type="component" value="Unassembled WGS sequence"/>
</dbReference>
<organism evidence="3 5">
    <name type="scientific">[Ruminococcus] lactaris</name>
    <dbReference type="NCBI Taxonomy" id="46228"/>
    <lineage>
        <taxon>Bacteria</taxon>
        <taxon>Bacillati</taxon>
        <taxon>Bacillota</taxon>
        <taxon>Clostridia</taxon>
        <taxon>Lachnospirales</taxon>
        <taxon>Lachnospiraceae</taxon>
        <taxon>Mediterraneibacter</taxon>
    </lineage>
</organism>
<name>A0A3E4LK66_9FIRM</name>
<reference evidence="5 6" key="1">
    <citation type="submission" date="2018-08" db="EMBL/GenBank/DDBJ databases">
        <title>A genome reference for cultivated species of the human gut microbiota.</title>
        <authorList>
            <person name="Zou Y."/>
            <person name="Xue W."/>
            <person name="Luo G."/>
        </authorList>
    </citation>
    <scope>NUCLEOTIDE SEQUENCE [LARGE SCALE GENOMIC DNA]</scope>
    <source>
        <strain evidence="4 6">AM09-9</strain>
        <strain evidence="3 5">TF11-7</strain>
    </source>
</reference>
<dbReference type="Gene3D" id="1.10.260.40">
    <property type="entry name" value="lambda repressor-like DNA-binding domains"/>
    <property type="match status" value="1"/>
</dbReference>
<evidence type="ECO:0000313" key="6">
    <source>
        <dbReference type="Proteomes" id="UP000285832"/>
    </source>
</evidence>
<evidence type="ECO:0000259" key="2">
    <source>
        <dbReference type="Pfam" id="PF13443"/>
    </source>
</evidence>
<dbReference type="InterPro" id="IPR025948">
    <property type="entry name" value="HTH-like_dom"/>
</dbReference>
<dbReference type="InterPro" id="IPR010982">
    <property type="entry name" value="Lambda_DNA-bd_dom_sf"/>
</dbReference>
<dbReference type="Pfam" id="PF13443">
    <property type="entry name" value="HTH_26"/>
    <property type="match status" value="1"/>
</dbReference>
<dbReference type="Pfam" id="PF13276">
    <property type="entry name" value="HTH_21"/>
    <property type="match status" value="1"/>
</dbReference>
<proteinExistence type="predicted"/>
<evidence type="ECO:0000313" key="3">
    <source>
        <dbReference type="EMBL" id="RGK37920.1"/>
    </source>
</evidence>
<dbReference type="Proteomes" id="UP000285832">
    <property type="component" value="Unassembled WGS sequence"/>
</dbReference>
<dbReference type="GO" id="GO:0003677">
    <property type="term" value="F:DNA binding"/>
    <property type="evidence" value="ECO:0007669"/>
    <property type="project" value="InterPro"/>
</dbReference>
<gene>
    <name evidence="4" type="ORF">DW116_13530</name>
    <name evidence="3" type="ORF">DXD17_11295</name>
</gene>
<feature type="domain" description="HTH cro/C1-type" evidence="2">
    <location>
        <begin position="86"/>
        <end position="139"/>
    </location>
</feature>
<dbReference type="InterPro" id="IPR001387">
    <property type="entry name" value="Cro/C1-type_HTH"/>
</dbReference>
<feature type="domain" description="HTH-like" evidence="1">
    <location>
        <begin position="1"/>
        <end position="37"/>
    </location>
</feature>
<dbReference type="SUPFAM" id="SSF47413">
    <property type="entry name" value="lambda repressor-like DNA-binding domains"/>
    <property type="match status" value="1"/>
</dbReference>
<accession>A0A3E4LK66</accession>
<evidence type="ECO:0000313" key="5">
    <source>
        <dbReference type="Proteomes" id="UP000260793"/>
    </source>
</evidence>
<sequence length="139" mass="16482">MGYRRIRDELDGHKGIHVNDKRVLRICRKYDIKSKIKWKPKSCTRGERNPDHIAKNYLHRDFHADKPNEKWLTDVSELQMRISYNKLQKLMIDNQMKRQDLMRAAEISSSVATKLNKNETVSLDVLMRICKVFHCDIGD</sequence>
<evidence type="ECO:0000259" key="1">
    <source>
        <dbReference type="Pfam" id="PF13276"/>
    </source>
</evidence>